<reference evidence="2" key="1">
    <citation type="submission" date="2021-01" db="EMBL/GenBank/DDBJ databases">
        <authorList>
            <person name="Corre E."/>
            <person name="Pelletier E."/>
            <person name="Niang G."/>
            <person name="Scheremetjew M."/>
            <person name="Finn R."/>
            <person name="Kale V."/>
            <person name="Holt S."/>
            <person name="Cochrane G."/>
            <person name="Meng A."/>
            <person name="Brown T."/>
            <person name="Cohen L."/>
        </authorList>
    </citation>
    <scope>NUCLEOTIDE SEQUENCE</scope>
    <source>
        <strain evidence="2">Isolate 1302-5</strain>
    </source>
</reference>
<protein>
    <submittedName>
        <fullName evidence="2">Uncharacterized protein</fullName>
    </submittedName>
</protein>
<feature type="region of interest" description="Disordered" evidence="1">
    <location>
        <begin position="74"/>
        <end position="98"/>
    </location>
</feature>
<dbReference type="AlphaFoldDB" id="A0A7S4N1Y3"/>
<gene>
    <name evidence="2" type="ORF">OAUR00152_LOCUS25778</name>
</gene>
<evidence type="ECO:0000313" key="2">
    <source>
        <dbReference type="EMBL" id="CAE2259079.1"/>
    </source>
</evidence>
<dbReference type="EMBL" id="HBKQ01037342">
    <property type="protein sequence ID" value="CAE2259079.1"/>
    <property type="molecule type" value="Transcribed_RNA"/>
</dbReference>
<accession>A0A7S4N1Y3</accession>
<evidence type="ECO:0000256" key="1">
    <source>
        <dbReference type="SAM" id="MobiDB-lite"/>
    </source>
</evidence>
<name>A0A7S4N1Y3_9STRA</name>
<organism evidence="2">
    <name type="scientific">Odontella aurita</name>
    <dbReference type="NCBI Taxonomy" id="265563"/>
    <lineage>
        <taxon>Eukaryota</taxon>
        <taxon>Sar</taxon>
        <taxon>Stramenopiles</taxon>
        <taxon>Ochrophyta</taxon>
        <taxon>Bacillariophyta</taxon>
        <taxon>Mediophyceae</taxon>
        <taxon>Biddulphiophycidae</taxon>
        <taxon>Eupodiscales</taxon>
        <taxon>Odontellaceae</taxon>
        <taxon>Odontella</taxon>
    </lineage>
</organism>
<sequence>MALHPFPIFLITISHSCLSNPFIHSRNSPLTTATMLTAKTTPLFSLLLLASAATMMPTPCCAFGVPPPCASSPVSARPHHHVLSAQPSDGDRDGGQVGRDSFLRTLTVGLAASLAAPSAASAKSGKGGPVSTLDRERRKIEFAFKHERRLVHAEIEFVKELRREMARGESASAAGRQ</sequence>
<proteinExistence type="predicted"/>